<dbReference type="EMBL" id="BPQB01000072">
    <property type="protein sequence ID" value="GJE97439.1"/>
    <property type="molecule type" value="Genomic_DNA"/>
</dbReference>
<proteinExistence type="predicted"/>
<gene>
    <name evidence="1" type="ORF">PsYK624_136580</name>
</gene>
<accession>A0A9P3GNF3</accession>
<evidence type="ECO:0000313" key="1">
    <source>
        <dbReference type="EMBL" id="GJE97439.1"/>
    </source>
</evidence>
<comment type="caution">
    <text evidence="1">The sequence shown here is derived from an EMBL/GenBank/DDBJ whole genome shotgun (WGS) entry which is preliminary data.</text>
</comment>
<evidence type="ECO:0000313" key="2">
    <source>
        <dbReference type="Proteomes" id="UP000703269"/>
    </source>
</evidence>
<organism evidence="1 2">
    <name type="scientific">Phanerochaete sordida</name>
    <dbReference type="NCBI Taxonomy" id="48140"/>
    <lineage>
        <taxon>Eukaryota</taxon>
        <taxon>Fungi</taxon>
        <taxon>Dikarya</taxon>
        <taxon>Basidiomycota</taxon>
        <taxon>Agaricomycotina</taxon>
        <taxon>Agaricomycetes</taxon>
        <taxon>Polyporales</taxon>
        <taxon>Phanerochaetaceae</taxon>
        <taxon>Phanerochaete</taxon>
    </lineage>
</organism>
<name>A0A9P3GNF3_9APHY</name>
<reference evidence="1 2" key="1">
    <citation type="submission" date="2021-08" db="EMBL/GenBank/DDBJ databases">
        <title>Draft Genome Sequence of Phanerochaete sordida strain YK-624.</title>
        <authorList>
            <person name="Mori T."/>
            <person name="Dohra H."/>
            <person name="Suzuki T."/>
            <person name="Kawagishi H."/>
            <person name="Hirai H."/>
        </authorList>
    </citation>
    <scope>NUCLEOTIDE SEQUENCE [LARGE SCALE GENOMIC DNA]</scope>
    <source>
        <strain evidence="1 2">YK-624</strain>
    </source>
</reference>
<dbReference type="AlphaFoldDB" id="A0A9P3GNF3"/>
<protein>
    <submittedName>
        <fullName evidence="1">Uncharacterized protein</fullName>
    </submittedName>
</protein>
<sequence length="88" mass="10340">MRRPLRSSIHELMRRICHLRDDVSCVHADWDYAVLLDEALRKNRQWYGLVREIAQTARPCERVTDTRDAAQSLLGDLERVLRPRAVSL</sequence>
<dbReference type="Proteomes" id="UP000703269">
    <property type="component" value="Unassembled WGS sequence"/>
</dbReference>
<keyword evidence="2" id="KW-1185">Reference proteome</keyword>